<comment type="caution">
    <text evidence="3">The sequence shown here is derived from an EMBL/GenBank/DDBJ whole genome shotgun (WGS) entry which is preliminary data.</text>
</comment>
<proteinExistence type="predicted"/>
<name>A0A3E0EP08_9FLAO</name>
<evidence type="ECO:0000259" key="2">
    <source>
        <dbReference type="Pfam" id="PF21544"/>
    </source>
</evidence>
<dbReference type="NCBIfam" id="TIGR04183">
    <property type="entry name" value="Por_Secre_tail"/>
    <property type="match status" value="1"/>
</dbReference>
<keyword evidence="1" id="KW-0732">Signal</keyword>
<protein>
    <recommendedName>
        <fullName evidence="2">PorZ N-terminal beta-propeller domain-containing protein</fullName>
    </recommendedName>
</protein>
<feature type="domain" description="PorZ N-terminal beta-propeller" evidence="2">
    <location>
        <begin position="55"/>
        <end position="214"/>
    </location>
</feature>
<dbReference type="SUPFAM" id="SSF101898">
    <property type="entry name" value="NHL repeat"/>
    <property type="match status" value="1"/>
</dbReference>
<dbReference type="Pfam" id="PF21544">
    <property type="entry name" value="PorZ_N_b_propeller"/>
    <property type="match status" value="1"/>
</dbReference>
<dbReference type="InterPro" id="IPR048954">
    <property type="entry name" value="PorZ_N"/>
</dbReference>
<dbReference type="SUPFAM" id="SSF69322">
    <property type="entry name" value="Tricorn protease domain 2"/>
    <property type="match status" value="1"/>
</dbReference>
<organism evidence="3 4">
    <name type="scientific">Flavobacterium aquicola</name>
    <dbReference type="NCBI Taxonomy" id="1682742"/>
    <lineage>
        <taxon>Bacteria</taxon>
        <taxon>Pseudomonadati</taxon>
        <taxon>Bacteroidota</taxon>
        <taxon>Flavobacteriia</taxon>
        <taxon>Flavobacteriales</taxon>
        <taxon>Flavobacteriaceae</taxon>
        <taxon>Flavobacterium</taxon>
    </lineage>
</organism>
<reference evidence="3 4" key="1">
    <citation type="submission" date="2018-08" db="EMBL/GenBank/DDBJ databases">
        <title>Genomic Encyclopedia of Archaeal and Bacterial Type Strains, Phase II (KMG-II): from individual species to whole genera.</title>
        <authorList>
            <person name="Goeker M."/>
        </authorList>
    </citation>
    <scope>NUCLEOTIDE SEQUENCE [LARGE SCALE GENOMIC DNA]</scope>
    <source>
        <strain evidence="3 4">DSM 100880</strain>
    </source>
</reference>
<sequence>MYYICEPICCSMQKRLLYLLFLFLVQITFAQSNLSWQGYFSYTQIKAVSESPKAVYAASENALFSKNNSTNIIKTTTTVDGLSGETITALYHSPAFNKTIVGYQNGLLIIINEADGSMLKVVDIINKSLPANIKRINNFIEYNGIVYVSTDFGIVQYNLNTSKFGDTYFIGDNGAEIKVFQTAIYSGFIYAATSSGIRKGDAANPNLIDYNQWQVTAGGNWVGVASLDTALYAVNTAGYVHKYDSATNIFNGFLQLPESAVNFRAITDYLIITTPNSVLIYNKQMVLERQINKDQIIGMKSTFSCATIIGNIIYIGTTENGLITASLSGDAAFENITPIGPSRNNIFALQASQNQLWTVYGDYDIDYNPYGLDDYGISKYSAAGWLNIPFEEVLGAKSMTRIAINPSNEREVYASSYFSGLLKIKDDVPAILYNQTNSSLESLTVSPPDPNYIDIRIGGTAFDKSGNLWINNSRVSNGLKMMSSSGQWTSYAMGKIITAPGSNDFNKLDIDKYGTKWMSTNINGVIGFNESSNTFKKITFGTDLGNLPVQDVRTLAVDTKNQLWIGTTKGLRVLYNVNDFQTESQLTTESIIIMEDNLAQELLYEQFITDIEVNGANEKWIGTADAGVFLVSPNGQQTKYHFTSDNSPLPSNVINDISINSSTGEVFIATSKGIISFKGIATSASDDLNNVYVYPNPVRPEYQGTVKINGLLNKANVKITDVAGNLVFEATTEGGTLEWDTTAFGKYKVASGVYMIFVSAQDGGETKVKKVMIIR</sequence>
<dbReference type="InterPro" id="IPR015943">
    <property type="entry name" value="WD40/YVTN_repeat-like_dom_sf"/>
</dbReference>
<dbReference type="EMBL" id="QUNI01000005">
    <property type="protein sequence ID" value="REG99089.1"/>
    <property type="molecule type" value="Genomic_DNA"/>
</dbReference>
<evidence type="ECO:0000313" key="4">
    <source>
        <dbReference type="Proteomes" id="UP000257136"/>
    </source>
</evidence>
<dbReference type="Gene3D" id="2.130.10.10">
    <property type="entry name" value="YVTN repeat-like/Quinoprotein amine dehydrogenase"/>
    <property type="match status" value="2"/>
</dbReference>
<evidence type="ECO:0000256" key="1">
    <source>
        <dbReference type="ARBA" id="ARBA00022729"/>
    </source>
</evidence>
<dbReference type="Proteomes" id="UP000257136">
    <property type="component" value="Unassembled WGS sequence"/>
</dbReference>
<dbReference type="InterPro" id="IPR026444">
    <property type="entry name" value="Secre_tail"/>
</dbReference>
<accession>A0A3E0EP08</accession>
<evidence type="ECO:0000313" key="3">
    <source>
        <dbReference type="EMBL" id="REG99089.1"/>
    </source>
</evidence>
<keyword evidence="4" id="KW-1185">Reference proteome</keyword>
<gene>
    <name evidence="3" type="ORF">C8P67_105259</name>
</gene>
<dbReference type="AlphaFoldDB" id="A0A3E0EP08"/>